<gene>
    <name evidence="2" type="ORF">ODALV1_LOCUS24818</name>
</gene>
<evidence type="ECO:0000256" key="1">
    <source>
        <dbReference type="SAM" id="Phobius"/>
    </source>
</evidence>
<accession>A0ABP1RQF5</accession>
<feature type="transmembrane region" description="Helical" evidence="1">
    <location>
        <begin position="461"/>
        <end position="478"/>
    </location>
</feature>
<organism evidence="2 3">
    <name type="scientific">Orchesella dallaii</name>
    <dbReference type="NCBI Taxonomy" id="48710"/>
    <lineage>
        <taxon>Eukaryota</taxon>
        <taxon>Metazoa</taxon>
        <taxon>Ecdysozoa</taxon>
        <taxon>Arthropoda</taxon>
        <taxon>Hexapoda</taxon>
        <taxon>Collembola</taxon>
        <taxon>Entomobryomorpha</taxon>
        <taxon>Entomobryoidea</taxon>
        <taxon>Orchesellidae</taxon>
        <taxon>Orchesellinae</taxon>
        <taxon>Orchesella</taxon>
    </lineage>
</organism>
<protein>
    <recommendedName>
        <fullName evidence="4">Odorant receptor</fullName>
    </recommendedName>
</protein>
<feature type="transmembrane region" description="Helical" evidence="1">
    <location>
        <begin position="269"/>
        <end position="291"/>
    </location>
</feature>
<proteinExistence type="predicted"/>
<feature type="transmembrane region" description="Helical" evidence="1">
    <location>
        <begin position="54"/>
        <end position="71"/>
    </location>
</feature>
<evidence type="ECO:0008006" key="4">
    <source>
        <dbReference type="Google" id="ProtNLM"/>
    </source>
</evidence>
<keyword evidence="1" id="KW-0812">Transmembrane</keyword>
<feature type="transmembrane region" description="Helical" evidence="1">
    <location>
        <begin position="203"/>
        <end position="228"/>
    </location>
</feature>
<feature type="transmembrane region" description="Helical" evidence="1">
    <location>
        <begin position="83"/>
        <end position="100"/>
    </location>
</feature>
<evidence type="ECO:0000313" key="2">
    <source>
        <dbReference type="EMBL" id="CAL8132902.1"/>
    </source>
</evidence>
<keyword evidence="3" id="KW-1185">Reference proteome</keyword>
<evidence type="ECO:0000313" key="3">
    <source>
        <dbReference type="Proteomes" id="UP001642540"/>
    </source>
</evidence>
<feature type="transmembrane region" description="Helical" evidence="1">
    <location>
        <begin position="136"/>
        <end position="158"/>
    </location>
</feature>
<keyword evidence="1" id="KW-0472">Membrane</keyword>
<keyword evidence="1" id="KW-1133">Transmembrane helix</keyword>
<feature type="transmembrane region" description="Helical" evidence="1">
    <location>
        <begin position="390"/>
        <end position="418"/>
    </location>
</feature>
<sequence>MLNSQNLHTKFLSGYLTWSKYLGGTLFYYEDLSKKLCLIPWPWYRLQFQIRIKLAWFLILLLILESLHFHSSKKSKSSSHNNSMIIQLFYFGAYSAFTYANQVHWKKQKEICNLYNAMVIFERKYGMGGNATGKGFLFYTIWVMSGVMIGRILITFTFPCVLDVVGSSLIEECRLDKNANDLAHLTVSTSLDLIKLIVVTINYSIFGCFYPGFIAELVLFLYIPCVFLNMQLESARSIYIIHPETKLRTFIGNIFKEICKLKTGVKCDIIGIVVNILSLYFGLVGPFLLTGSGIVMCLTNGEGMRVCCAAVVFIIAALQCTHCVLQRIQRISKANINRAIQEYNAFNVLHLAGSSEIWFITYITLGVGYAVVMISASATVMGFDLLPPQIYWFAPALTMVCVALLMTGLPYATACYSLSVDMLRSWRRNNETKLFRKKLMALQLICFNFGAFRRLNREFMMIYIASIVESTMSLVLLFNKLI</sequence>
<dbReference type="EMBL" id="CAXLJM020000094">
    <property type="protein sequence ID" value="CAL8132902.1"/>
    <property type="molecule type" value="Genomic_DNA"/>
</dbReference>
<reference evidence="2 3" key="1">
    <citation type="submission" date="2024-08" db="EMBL/GenBank/DDBJ databases">
        <authorList>
            <person name="Cucini C."/>
            <person name="Frati F."/>
        </authorList>
    </citation>
    <scope>NUCLEOTIDE SEQUENCE [LARGE SCALE GENOMIC DNA]</scope>
</reference>
<comment type="caution">
    <text evidence="2">The sequence shown here is derived from an EMBL/GenBank/DDBJ whole genome shotgun (WGS) entry which is preliminary data.</text>
</comment>
<dbReference type="Proteomes" id="UP001642540">
    <property type="component" value="Unassembled WGS sequence"/>
</dbReference>
<feature type="transmembrane region" description="Helical" evidence="1">
    <location>
        <begin position="303"/>
        <end position="325"/>
    </location>
</feature>
<name>A0ABP1RQF5_9HEXA</name>
<feature type="transmembrane region" description="Helical" evidence="1">
    <location>
        <begin position="357"/>
        <end position="378"/>
    </location>
</feature>